<name>A0A1S3DRQ8_DIACI</name>
<proteinExistence type="inferred from homology"/>
<dbReference type="STRING" id="121845.A0A1S3DRQ8"/>
<dbReference type="Gene3D" id="3.30.230.80">
    <property type="match status" value="1"/>
</dbReference>
<dbReference type="SUPFAM" id="SSF54211">
    <property type="entry name" value="Ribosomal protein S5 domain 2-like"/>
    <property type="match status" value="1"/>
</dbReference>
<dbReference type="PaxDb" id="121845-A0A1S3DRQ8"/>
<gene>
    <name evidence="4" type="primary">LOC103523512</name>
</gene>
<keyword evidence="3" id="KW-1185">Reference proteome</keyword>
<evidence type="ECO:0000256" key="1">
    <source>
        <dbReference type="ARBA" id="ARBA00008239"/>
    </source>
</evidence>
<dbReference type="KEGG" id="dci:103523512"/>
<dbReference type="GO" id="GO:0140662">
    <property type="term" value="F:ATP-dependent protein folding chaperone"/>
    <property type="evidence" value="ECO:0007669"/>
    <property type="project" value="InterPro"/>
</dbReference>
<dbReference type="InterPro" id="IPR020568">
    <property type="entry name" value="Ribosomal_Su5_D2-typ_SF"/>
</dbReference>
<evidence type="ECO:0000256" key="2">
    <source>
        <dbReference type="ARBA" id="ARBA00023186"/>
    </source>
</evidence>
<dbReference type="AlphaFoldDB" id="A0A1S3DRQ8"/>
<comment type="similarity">
    <text evidence="1">Belongs to the heat shock protein 90 family.</text>
</comment>
<dbReference type="PANTHER" id="PTHR11528">
    <property type="entry name" value="HEAT SHOCK PROTEIN 90 FAMILY MEMBER"/>
    <property type="match status" value="1"/>
</dbReference>
<keyword evidence="2" id="KW-0143">Chaperone</keyword>
<feature type="non-terminal residue" evidence="4">
    <location>
        <position position="1"/>
    </location>
</feature>
<evidence type="ECO:0000313" key="3">
    <source>
        <dbReference type="Proteomes" id="UP000079169"/>
    </source>
</evidence>
<feature type="non-terminal residue" evidence="4">
    <location>
        <position position="110"/>
    </location>
</feature>
<dbReference type="GO" id="GO:0005524">
    <property type="term" value="F:ATP binding"/>
    <property type="evidence" value="ECO:0007669"/>
    <property type="project" value="InterPro"/>
</dbReference>
<reference evidence="4" key="1">
    <citation type="submission" date="2025-08" db="UniProtKB">
        <authorList>
            <consortium name="RefSeq"/>
        </authorList>
    </citation>
    <scope>IDENTIFICATION</scope>
</reference>
<dbReference type="InterPro" id="IPR001404">
    <property type="entry name" value="Hsp90_fam"/>
</dbReference>
<organism evidence="3 4">
    <name type="scientific">Diaphorina citri</name>
    <name type="common">Asian citrus psyllid</name>
    <dbReference type="NCBI Taxonomy" id="121845"/>
    <lineage>
        <taxon>Eukaryota</taxon>
        <taxon>Metazoa</taxon>
        <taxon>Ecdysozoa</taxon>
        <taxon>Arthropoda</taxon>
        <taxon>Hexapoda</taxon>
        <taxon>Insecta</taxon>
        <taxon>Pterygota</taxon>
        <taxon>Neoptera</taxon>
        <taxon>Paraneoptera</taxon>
        <taxon>Hemiptera</taxon>
        <taxon>Sternorrhyncha</taxon>
        <taxon>Psylloidea</taxon>
        <taxon>Psyllidae</taxon>
        <taxon>Diaphorininae</taxon>
        <taxon>Diaphorina</taxon>
    </lineage>
</organism>
<dbReference type="RefSeq" id="XP_008486773.2">
    <property type="nucleotide sequence ID" value="XM_008488551.2"/>
</dbReference>
<accession>A0A1S3DRQ8</accession>
<dbReference type="Proteomes" id="UP000079169">
    <property type="component" value="Unplaced"/>
</dbReference>
<dbReference type="GeneID" id="103523512"/>
<dbReference type="Pfam" id="PF00183">
    <property type="entry name" value="HSP90"/>
    <property type="match status" value="1"/>
</dbReference>
<protein>
    <submittedName>
        <fullName evidence="4">Heat shock protein 75 kDa, mitochondrial-like</fullName>
    </submittedName>
</protein>
<evidence type="ECO:0000313" key="4">
    <source>
        <dbReference type="RefSeq" id="XP_008486773.2"/>
    </source>
</evidence>
<sequence>RILIKAKAENILPKWLRFVKGVVDSEDIPLNLSRELLQNSPLINKLRNVLTTRILKFLQDRSKRDVENYLAFYKDYSLFIKEGIVTTQDVHEKEEIAKLLRYESSEQEAG</sequence>
<dbReference type="GO" id="GO:0051082">
    <property type="term" value="F:unfolded protein binding"/>
    <property type="evidence" value="ECO:0007669"/>
    <property type="project" value="InterPro"/>
</dbReference>
<dbReference type="GO" id="GO:0016887">
    <property type="term" value="F:ATP hydrolysis activity"/>
    <property type="evidence" value="ECO:0007669"/>
    <property type="project" value="InterPro"/>
</dbReference>